<evidence type="ECO:0000256" key="7">
    <source>
        <dbReference type="SAM" id="SignalP"/>
    </source>
</evidence>
<evidence type="ECO:0000256" key="1">
    <source>
        <dbReference type="ARBA" id="ARBA00009865"/>
    </source>
</evidence>
<dbReference type="Pfam" id="PF04616">
    <property type="entry name" value="Glyco_hydro_43"/>
    <property type="match status" value="1"/>
</dbReference>
<evidence type="ECO:0000313" key="9">
    <source>
        <dbReference type="Proteomes" id="UP001175261"/>
    </source>
</evidence>
<feature type="active site" description="Proton donor" evidence="4">
    <location>
        <position position="241"/>
    </location>
</feature>
<dbReference type="PANTHER" id="PTHR42812">
    <property type="entry name" value="BETA-XYLOSIDASE"/>
    <property type="match status" value="1"/>
</dbReference>
<evidence type="ECO:0000256" key="4">
    <source>
        <dbReference type="PIRSR" id="PIRSR606710-1"/>
    </source>
</evidence>
<comment type="caution">
    <text evidence="8">The sequence shown here is derived from an EMBL/GenBank/DDBJ whole genome shotgun (WGS) entry which is preliminary data.</text>
</comment>
<keyword evidence="3 6" id="KW-0326">Glycosidase</keyword>
<reference evidence="8" key="1">
    <citation type="submission" date="2022-10" db="EMBL/GenBank/DDBJ databases">
        <title>Determination and structural analysis of whole genome sequence of Sarocladium strictum F4-1.</title>
        <authorList>
            <person name="Hu L."/>
            <person name="Jiang Y."/>
        </authorList>
    </citation>
    <scope>NUCLEOTIDE SEQUENCE</scope>
    <source>
        <strain evidence="8">F4-1</strain>
    </source>
</reference>
<accession>A0AA39LCR1</accession>
<evidence type="ECO:0000256" key="5">
    <source>
        <dbReference type="PIRSR" id="PIRSR606710-2"/>
    </source>
</evidence>
<evidence type="ECO:0000256" key="6">
    <source>
        <dbReference type="RuleBase" id="RU361187"/>
    </source>
</evidence>
<evidence type="ECO:0000313" key="8">
    <source>
        <dbReference type="EMBL" id="KAK0392345.1"/>
    </source>
</evidence>
<dbReference type="InterPro" id="IPR051795">
    <property type="entry name" value="Glycosyl_Hydrlase_43"/>
</dbReference>
<dbReference type="Gene3D" id="2.115.10.20">
    <property type="entry name" value="Glycosyl hydrolase domain, family 43"/>
    <property type="match status" value="1"/>
</dbReference>
<dbReference type="EMBL" id="JAPDFR010000001">
    <property type="protein sequence ID" value="KAK0392345.1"/>
    <property type="molecule type" value="Genomic_DNA"/>
</dbReference>
<dbReference type="SUPFAM" id="SSF75005">
    <property type="entry name" value="Arabinanase/levansucrase/invertase"/>
    <property type="match status" value="1"/>
</dbReference>
<feature type="chain" id="PRO_5041313811" evidence="7">
    <location>
        <begin position="22"/>
        <end position="332"/>
    </location>
</feature>
<organism evidence="8 9">
    <name type="scientific">Sarocladium strictum</name>
    <name type="common">Black bundle disease fungus</name>
    <name type="synonym">Acremonium strictum</name>
    <dbReference type="NCBI Taxonomy" id="5046"/>
    <lineage>
        <taxon>Eukaryota</taxon>
        <taxon>Fungi</taxon>
        <taxon>Dikarya</taxon>
        <taxon>Ascomycota</taxon>
        <taxon>Pezizomycotina</taxon>
        <taxon>Sordariomycetes</taxon>
        <taxon>Hypocreomycetidae</taxon>
        <taxon>Hypocreales</taxon>
        <taxon>Sarocladiaceae</taxon>
        <taxon>Sarocladium</taxon>
    </lineage>
</organism>
<dbReference type="CDD" id="cd08999">
    <property type="entry name" value="GH43_ABN-like"/>
    <property type="match status" value="1"/>
</dbReference>
<gene>
    <name evidence="8" type="ORF">NLU13_1841</name>
</gene>
<keyword evidence="9" id="KW-1185">Reference proteome</keyword>
<feature type="signal peptide" evidence="7">
    <location>
        <begin position="1"/>
        <end position="21"/>
    </location>
</feature>
<protein>
    <submittedName>
        <fullName evidence="8">Uncharacterized protein</fullName>
    </submittedName>
</protein>
<comment type="similarity">
    <text evidence="1 6">Belongs to the glycosyl hydrolase 43 family.</text>
</comment>
<dbReference type="AlphaFoldDB" id="A0AA39LCR1"/>
<keyword evidence="2 6" id="KW-0378">Hydrolase</keyword>
<sequence length="332" mass="35006">MRPAAISSTLVLLSLTSSGVASSYPRFTKRDDFKLTVDNKTDVVLQPSLAGDFADPGLIHGDDGRWYAFATNGDGVHVPMAAADEPLGEWTRLAGDAMPAPGWTNGTDTWAPDVRRLADGTYIMYFAGRMAGARHCIGTARSPNVTGPYVPDPQPFTCHLDAGGSIDAAGFLDERTGKRYVTYKIDGNAIGNGGSCGNTVKPIVDTPLRLQEVDAADGSTPIGDAVTLLDLDPDSDGPVIEAPDIVLVGGVYVLFFSAGCYDGEGYEVRYAYASDVGGPYTRAPEPLLRTADLGLVGPGGATGTDDGTLVLALHGYCGDIRCMYVVEYEIEH</sequence>
<dbReference type="GO" id="GO:0005975">
    <property type="term" value="P:carbohydrate metabolic process"/>
    <property type="evidence" value="ECO:0007669"/>
    <property type="project" value="InterPro"/>
</dbReference>
<feature type="site" description="Important for catalytic activity, responsible for pKa modulation of the active site Glu and correct orientation of both the proton donor and substrate" evidence="5">
    <location>
        <position position="167"/>
    </location>
</feature>
<dbReference type="Proteomes" id="UP001175261">
    <property type="component" value="Unassembled WGS sequence"/>
</dbReference>
<dbReference type="PANTHER" id="PTHR42812:SF5">
    <property type="entry name" value="ENDO-ARABINASE"/>
    <property type="match status" value="1"/>
</dbReference>
<dbReference type="InterPro" id="IPR006710">
    <property type="entry name" value="Glyco_hydro_43"/>
</dbReference>
<name>A0AA39LCR1_SARSR</name>
<keyword evidence="7" id="KW-0732">Signal</keyword>
<proteinExistence type="inferred from homology"/>
<evidence type="ECO:0000256" key="3">
    <source>
        <dbReference type="ARBA" id="ARBA00023295"/>
    </source>
</evidence>
<dbReference type="GO" id="GO:0004553">
    <property type="term" value="F:hydrolase activity, hydrolyzing O-glycosyl compounds"/>
    <property type="evidence" value="ECO:0007669"/>
    <property type="project" value="InterPro"/>
</dbReference>
<dbReference type="InterPro" id="IPR023296">
    <property type="entry name" value="Glyco_hydro_beta-prop_sf"/>
</dbReference>
<evidence type="ECO:0000256" key="2">
    <source>
        <dbReference type="ARBA" id="ARBA00022801"/>
    </source>
</evidence>
<feature type="active site" description="Proton acceptor" evidence="4">
    <location>
        <position position="55"/>
    </location>
</feature>